<protein>
    <submittedName>
        <fullName evidence="1">Uncharacterized protein</fullName>
    </submittedName>
</protein>
<accession>A0A5D3CEX3</accession>
<evidence type="ECO:0000313" key="1">
    <source>
        <dbReference type="EMBL" id="TYK09778.1"/>
    </source>
</evidence>
<gene>
    <name evidence="1" type="ORF">E5676_scaffold127G00670</name>
</gene>
<sequence>MDAWTKCGDLKRNERLERTDDYWWVVVGVERLTTTFDGEERRLGLGQRLEKKKKMMIERVARDTTSDGTNLGDTTSDGNQIDETVDVTIDARISIAMEKWFHYLQTMPKKCKAVDFAIVRTTKTPSCTTTTRAKYTGLSSLTSDDHLICTTLFFMRSLYCSPRLDSCTAI</sequence>
<dbReference type="EMBL" id="SSTD01011467">
    <property type="protein sequence ID" value="TYK09778.1"/>
    <property type="molecule type" value="Genomic_DNA"/>
</dbReference>
<dbReference type="Proteomes" id="UP000321947">
    <property type="component" value="Unassembled WGS sequence"/>
</dbReference>
<proteinExistence type="predicted"/>
<evidence type="ECO:0000313" key="2">
    <source>
        <dbReference type="Proteomes" id="UP000321947"/>
    </source>
</evidence>
<name>A0A5D3CEX3_CUCMM</name>
<organism evidence="1 2">
    <name type="scientific">Cucumis melo var. makuwa</name>
    <name type="common">Oriental melon</name>
    <dbReference type="NCBI Taxonomy" id="1194695"/>
    <lineage>
        <taxon>Eukaryota</taxon>
        <taxon>Viridiplantae</taxon>
        <taxon>Streptophyta</taxon>
        <taxon>Embryophyta</taxon>
        <taxon>Tracheophyta</taxon>
        <taxon>Spermatophyta</taxon>
        <taxon>Magnoliopsida</taxon>
        <taxon>eudicotyledons</taxon>
        <taxon>Gunneridae</taxon>
        <taxon>Pentapetalae</taxon>
        <taxon>rosids</taxon>
        <taxon>fabids</taxon>
        <taxon>Cucurbitales</taxon>
        <taxon>Cucurbitaceae</taxon>
        <taxon>Benincaseae</taxon>
        <taxon>Cucumis</taxon>
    </lineage>
</organism>
<reference evidence="1 2" key="1">
    <citation type="submission" date="2019-08" db="EMBL/GenBank/DDBJ databases">
        <title>Draft genome sequences of two oriental melons (Cucumis melo L. var makuwa).</title>
        <authorList>
            <person name="Kwon S.-Y."/>
        </authorList>
    </citation>
    <scope>NUCLEOTIDE SEQUENCE [LARGE SCALE GENOMIC DNA]</scope>
    <source>
        <strain evidence="2">cv. Chang Bougi</strain>
        <tissue evidence="1">Leaf</tissue>
    </source>
</reference>
<comment type="caution">
    <text evidence="1">The sequence shown here is derived from an EMBL/GenBank/DDBJ whole genome shotgun (WGS) entry which is preliminary data.</text>
</comment>
<dbReference type="AlphaFoldDB" id="A0A5D3CEX3"/>